<evidence type="ECO:0000313" key="9">
    <source>
        <dbReference type="Proteomes" id="UP000461880"/>
    </source>
</evidence>
<keyword evidence="4" id="KW-0808">Transferase</keyword>
<dbReference type="PANTHER" id="PTHR45008">
    <property type="entry name" value="PTS SYSTEM GLUCOSE-SPECIFIC EIIA COMPONENT"/>
    <property type="match status" value="1"/>
</dbReference>
<evidence type="ECO:0000256" key="4">
    <source>
        <dbReference type="ARBA" id="ARBA00022679"/>
    </source>
</evidence>
<dbReference type="InterPro" id="IPR011055">
    <property type="entry name" value="Dup_hybrid_motif"/>
</dbReference>
<evidence type="ECO:0000256" key="2">
    <source>
        <dbReference type="ARBA" id="ARBA00022448"/>
    </source>
</evidence>
<evidence type="ECO:0000256" key="1">
    <source>
        <dbReference type="ARBA" id="ARBA00004496"/>
    </source>
</evidence>
<dbReference type="InterPro" id="IPR001127">
    <property type="entry name" value="PTS_EIIA_1_perm"/>
</dbReference>
<evidence type="ECO:0000256" key="5">
    <source>
        <dbReference type="ARBA" id="ARBA00022683"/>
    </source>
</evidence>
<dbReference type="RefSeq" id="WP_105302403.1">
    <property type="nucleotide sequence ID" value="NZ_JAQXPC010000075.1"/>
</dbReference>
<dbReference type="InterPro" id="IPR050890">
    <property type="entry name" value="PTS_EIIA_component"/>
</dbReference>
<dbReference type="PANTHER" id="PTHR45008:SF1">
    <property type="entry name" value="PTS SYSTEM GLUCOSE-SPECIFIC EIIA COMPONENT"/>
    <property type="match status" value="1"/>
</dbReference>
<comment type="subcellular location">
    <subcellularLocation>
        <location evidence="1">Cytoplasm</location>
    </subcellularLocation>
</comment>
<dbReference type="EMBL" id="VUMN01000055">
    <property type="protein sequence ID" value="MSS59824.1"/>
    <property type="molecule type" value="Genomic_DNA"/>
</dbReference>
<dbReference type="Pfam" id="PF00358">
    <property type="entry name" value="PTS_EIIA_1"/>
    <property type="match status" value="1"/>
</dbReference>
<dbReference type="AlphaFoldDB" id="A0A7X2TGH0"/>
<accession>A0A7X2TGH0</accession>
<evidence type="ECO:0000259" key="7">
    <source>
        <dbReference type="PROSITE" id="PS51093"/>
    </source>
</evidence>
<protein>
    <submittedName>
        <fullName evidence="8">PTS glucose transporter subunit IIA</fullName>
    </submittedName>
</protein>
<organism evidence="8 9">
    <name type="scientific">Stecheria intestinalis</name>
    <dbReference type="NCBI Taxonomy" id="2606630"/>
    <lineage>
        <taxon>Bacteria</taxon>
        <taxon>Bacillati</taxon>
        <taxon>Bacillota</taxon>
        <taxon>Erysipelotrichia</taxon>
        <taxon>Erysipelotrichales</taxon>
        <taxon>Erysipelotrichaceae</taxon>
        <taxon>Stecheria</taxon>
    </lineage>
</organism>
<sequence length="159" mass="17842">MLLQLFRRKAAYGKIYSPCIGKIYPITMVHDHQISERMIGDGFAVMPENGVVKAPADGVVTRIDCSGKLFQIRTADGQYIEVRIGLCSRDQKIRGLRILKNRGAKVRHGEPILELDLSSNEKEFDTSVITVLPCAADHTRTEIHLERSCSEPIIEYGED</sequence>
<dbReference type="PROSITE" id="PS51093">
    <property type="entry name" value="PTS_EIIA_TYPE_1"/>
    <property type="match status" value="1"/>
</dbReference>
<dbReference type="Proteomes" id="UP000461880">
    <property type="component" value="Unassembled WGS sequence"/>
</dbReference>
<evidence type="ECO:0000256" key="6">
    <source>
        <dbReference type="ARBA" id="ARBA00022777"/>
    </source>
</evidence>
<feature type="domain" description="PTS EIIA type-1" evidence="7">
    <location>
        <begin position="31"/>
        <end position="135"/>
    </location>
</feature>
<dbReference type="GO" id="GO:0009401">
    <property type="term" value="P:phosphoenolpyruvate-dependent sugar phosphotransferase system"/>
    <property type="evidence" value="ECO:0007669"/>
    <property type="project" value="UniProtKB-KW"/>
</dbReference>
<evidence type="ECO:0000313" key="8">
    <source>
        <dbReference type="EMBL" id="MSS59824.1"/>
    </source>
</evidence>
<gene>
    <name evidence="8" type="ORF">FYJ51_13070</name>
</gene>
<dbReference type="Gene3D" id="2.70.70.10">
    <property type="entry name" value="Glucose Permease (Domain IIA)"/>
    <property type="match status" value="1"/>
</dbReference>
<evidence type="ECO:0000256" key="3">
    <source>
        <dbReference type="ARBA" id="ARBA00022597"/>
    </source>
</evidence>
<keyword evidence="3 8" id="KW-0762">Sugar transport</keyword>
<keyword evidence="6" id="KW-0418">Kinase</keyword>
<keyword evidence="5" id="KW-0598">Phosphotransferase system</keyword>
<keyword evidence="2" id="KW-0813">Transport</keyword>
<comment type="caution">
    <text evidence="8">The sequence shown here is derived from an EMBL/GenBank/DDBJ whole genome shotgun (WGS) entry which is preliminary data.</text>
</comment>
<name>A0A7X2TGH0_9FIRM</name>
<reference evidence="8 9" key="1">
    <citation type="submission" date="2019-08" db="EMBL/GenBank/DDBJ databases">
        <title>In-depth cultivation of the pig gut microbiome towards novel bacterial diversity and tailored functional studies.</title>
        <authorList>
            <person name="Wylensek D."/>
            <person name="Hitch T.C.A."/>
            <person name="Clavel T."/>
        </authorList>
    </citation>
    <scope>NUCLEOTIDE SEQUENCE [LARGE SCALE GENOMIC DNA]</scope>
    <source>
        <strain evidence="8 9">Oil+RF-744-GAM-WT-6</strain>
    </source>
</reference>
<dbReference type="GO" id="GO:0016301">
    <property type="term" value="F:kinase activity"/>
    <property type="evidence" value="ECO:0007669"/>
    <property type="project" value="UniProtKB-KW"/>
</dbReference>
<proteinExistence type="predicted"/>
<dbReference type="GO" id="GO:0005737">
    <property type="term" value="C:cytoplasm"/>
    <property type="evidence" value="ECO:0007669"/>
    <property type="project" value="UniProtKB-SubCell"/>
</dbReference>
<keyword evidence="9" id="KW-1185">Reference proteome</keyword>
<dbReference type="SUPFAM" id="SSF51261">
    <property type="entry name" value="Duplicated hybrid motif"/>
    <property type="match status" value="1"/>
</dbReference>